<dbReference type="Pfam" id="PF00078">
    <property type="entry name" value="RVT_1"/>
    <property type="match status" value="1"/>
</dbReference>
<evidence type="ECO:0000313" key="3">
    <source>
        <dbReference type="Proteomes" id="UP000663879"/>
    </source>
</evidence>
<reference evidence="2" key="1">
    <citation type="submission" date="2021-02" db="EMBL/GenBank/DDBJ databases">
        <authorList>
            <person name="Nowell W R."/>
        </authorList>
    </citation>
    <scope>NUCLEOTIDE SEQUENCE</scope>
    <source>
        <strain evidence="2">Ploen Becks lab</strain>
    </source>
</reference>
<dbReference type="PANTHER" id="PTHR24559:SF444">
    <property type="entry name" value="REVERSE TRANSCRIPTASE DOMAIN-CONTAINING PROTEIN"/>
    <property type="match status" value="1"/>
</dbReference>
<dbReference type="InterPro" id="IPR021109">
    <property type="entry name" value="Peptidase_aspartic_dom_sf"/>
</dbReference>
<evidence type="ECO:0000259" key="1">
    <source>
        <dbReference type="PROSITE" id="PS50878"/>
    </source>
</evidence>
<dbReference type="InterPro" id="IPR053134">
    <property type="entry name" value="RNA-dir_DNA_polymerase"/>
</dbReference>
<dbReference type="PROSITE" id="PS50878">
    <property type="entry name" value="RT_POL"/>
    <property type="match status" value="1"/>
</dbReference>
<evidence type="ECO:0000313" key="2">
    <source>
        <dbReference type="EMBL" id="CAF1120353.1"/>
    </source>
</evidence>
<sequence length="275" mass="31158">EAASPDKNEPTLEPLIVDRFIRGIFDIKIKQELFRNPHHPRNRNNQVRSVIKSKTRIRNSPIHTVCTEQNTCLKFNGDSHEPIQPQNTTCSSVDEKDKSIEGMCLINEIPINFTIDNGAKITVISDKVYNSLQNSSPLELVSHEVAGAGGNRLSTLGYLMKPESRHLTAFTCEWGLYEYLVMPMGLTNAPATFQRAMNKVLKRFIIAGFVVVFLDDILIHSETLIDHFKHIELVVNELKKHRLSVKLKKYEVAKQEVVFLGHVISSSSLKPDKSR</sequence>
<dbReference type="FunFam" id="3.30.70.270:FF:000003">
    <property type="entry name" value="Transposon Ty3-G Gag-Pol polyprotein"/>
    <property type="match status" value="1"/>
</dbReference>
<dbReference type="EMBL" id="CAJNOC010008763">
    <property type="protein sequence ID" value="CAF1120353.1"/>
    <property type="molecule type" value="Genomic_DNA"/>
</dbReference>
<organism evidence="2 3">
    <name type="scientific">Brachionus calyciflorus</name>
    <dbReference type="NCBI Taxonomy" id="104777"/>
    <lineage>
        <taxon>Eukaryota</taxon>
        <taxon>Metazoa</taxon>
        <taxon>Spiralia</taxon>
        <taxon>Gnathifera</taxon>
        <taxon>Rotifera</taxon>
        <taxon>Eurotatoria</taxon>
        <taxon>Monogononta</taxon>
        <taxon>Pseudotrocha</taxon>
        <taxon>Ploima</taxon>
        <taxon>Brachionidae</taxon>
        <taxon>Brachionus</taxon>
    </lineage>
</organism>
<gene>
    <name evidence="2" type="ORF">OXX778_LOCUS22014</name>
</gene>
<dbReference type="SUPFAM" id="SSF50630">
    <property type="entry name" value="Acid proteases"/>
    <property type="match status" value="1"/>
</dbReference>
<dbReference type="Proteomes" id="UP000663879">
    <property type="component" value="Unassembled WGS sequence"/>
</dbReference>
<dbReference type="PANTHER" id="PTHR24559">
    <property type="entry name" value="TRANSPOSON TY3-I GAG-POL POLYPROTEIN"/>
    <property type="match status" value="1"/>
</dbReference>
<name>A0A814QI01_9BILA</name>
<feature type="non-terminal residue" evidence="2">
    <location>
        <position position="1"/>
    </location>
</feature>
<dbReference type="Gene3D" id="3.10.10.10">
    <property type="entry name" value="HIV Type 1 Reverse Transcriptase, subunit A, domain 1"/>
    <property type="match status" value="1"/>
</dbReference>
<keyword evidence="3" id="KW-1185">Reference proteome</keyword>
<dbReference type="AlphaFoldDB" id="A0A814QI01"/>
<dbReference type="OrthoDB" id="1430630at2759"/>
<accession>A0A814QI01</accession>
<dbReference type="InterPro" id="IPR043502">
    <property type="entry name" value="DNA/RNA_pol_sf"/>
</dbReference>
<dbReference type="SUPFAM" id="SSF56672">
    <property type="entry name" value="DNA/RNA polymerases"/>
    <property type="match status" value="1"/>
</dbReference>
<protein>
    <recommendedName>
        <fullName evidence="1">Reverse transcriptase domain-containing protein</fullName>
    </recommendedName>
</protein>
<feature type="domain" description="Reverse transcriptase" evidence="1">
    <location>
        <begin position="1"/>
        <end position="264"/>
    </location>
</feature>
<dbReference type="InterPro" id="IPR000477">
    <property type="entry name" value="RT_dom"/>
</dbReference>
<proteinExistence type="predicted"/>
<dbReference type="Gene3D" id="3.30.70.270">
    <property type="match status" value="1"/>
</dbReference>
<dbReference type="InterPro" id="IPR043128">
    <property type="entry name" value="Rev_trsase/Diguanyl_cyclase"/>
</dbReference>
<dbReference type="CDD" id="cd01647">
    <property type="entry name" value="RT_LTR"/>
    <property type="match status" value="1"/>
</dbReference>
<comment type="caution">
    <text evidence="2">The sequence shown here is derived from an EMBL/GenBank/DDBJ whole genome shotgun (WGS) entry which is preliminary data.</text>
</comment>